<dbReference type="Proteomes" id="UP000272942">
    <property type="component" value="Unassembled WGS sequence"/>
</dbReference>
<reference evidence="4" key="1">
    <citation type="submission" date="2016-06" db="UniProtKB">
        <authorList>
            <consortium name="WormBaseParasite"/>
        </authorList>
    </citation>
    <scope>IDENTIFICATION</scope>
</reference>
<dbReference type="EMBL" id="UZAN01071863">
    <property type="protein sequence ID" value="VDP95130.1"/>
    <property type="molecule type" value="Genomic_DNA"/>
</dbReference>
<dbReference type="Gene3D" id="1.25.40.10">
    <property type="entry name" value="Tetratricopeptide repeat domain"/>
    <property type="match status" value="1"/>
</dbReference>
<dbReference type="AlphaFoldDB" id="A0A183BF31"/>
<organism evidence="4">
    <name type="scientific">Echinostoma caproni</name>
    <dbReference type="NCBI Taxonomy" id="27848"/>
    <lineage>
        <taxon>Eukaryota</taxon>
        <taxon>Metazoa</taxon>
        <taxon>Spiralia</taxon>
        <taxon>Lophotrochozoa</taxon>
        <taxon>Platyhelminthes</taxon>
        <taxon>Trematoda</taxon>
        <taxon>Digenea</taxon>
        <taxon>Plagiorchiida</taxon>
        <taxon>Echinostomata</taxon>
        <taxon>Echinostomatoidea</taxon>
        <taxon>Echinostomatidae</taxon>
        <taxon>Echinostoma</taxon>
    </lineage>
</organism>
<dbReference type="SUPFAM" id="SSF48452">
    <property type="entry name" value="TPR-like"/>
    <property type="match status" value="1"/>
</dbReference>
<name>A0A183BF31_9TREM</name>
<evidence type="ECO:0000313" key="4">
    <source>
        <dbReference type="WBParaSite" id="ECPE_0001786101-mRNA-1"/>
    </source>
</evidence>
<dbReference type="WBParaSite" id="ECPE_0001786101-mRNA-1">
    <property type="protein sequence ID" value="ECPE_0001786101-mRNA-1"/>
    <property type="gene ID" value="ECPE_0001786101"/>
</dbReference>
<dbReference type="InterPro" id="IPR011990">
    <property type="entry name" value="TPR-like_helical_dom_sf"/>
</dbReference>
<dbReference type="OrthoDB" id="10262026at2759"/>
<dbReference type="GO" id="GO:0005680">
    <property type="term" value="C:anaphase-promoting complex"/>
    <property type="evidence" value="ECO:0007669"/>
    <property type="project" value="InterPro"/>
</dbReference>
<accession>A0A183BF31</accession>
<evidence type="ECO:0000259" key="1">
    <source>
        <dbReference type="Pfam" id="PF04049"/>
    </source>
</evidence>
<dbReference type="InterPro" id="IPR007192">
    <property type="entry name" value="APC8"/>
</dbReference>
<evidence type="ECO:0000313" key="3">
    <source>
        <dbReference type="Proteomes" id="UP000272942"/>
    </source>
</evidence>
<feature type="domain" description="Cdc23" evidence="1">
    <location>
        <begin position="31"/>
        <end position="144"/>
    </location>
</feature>
<keyword evidence="3" id="KW-1185">Reference proteome</keyword>
<sequence length="146" mass="16887">MACERRKANDEVELRRVFEPDGSAKPSQVAVTRARKELSALRREIETYVKVNAVEEKRSEQQKSSNTDVTHYDPFVLYVCALVYCRLGMEPIAIKLLVMAIRLNTCLWPAWFELSQLIKDREQMTALKIPSGPDIWMNYFFEAKVG</sequence>
<dbReference type="Pfam" id="PF04049">
    <property type="entry name" value="ANAPC8"/>
    <property type="match status" value="1"/>
</dbReference>
<evidence type="ECO:0000313" key="2">
    <source>
        <dbReference type="EMBL" id="VDP95130.1"/>
    </source>
</evidence>
<protein>
    <submittedName>
        <fullName evidence="4">TPR_REGION domain-containing protein</fullName>
    </submittedName>
</protein>
<reference evidence="2 3" key="2">
    <citation type="submission" date="2018-11" db="EMBL/GenBank/DDBJ databases">
        <authorList>
            <consortium name="Pathogen Informatics"/>
        </authorList>
    </citation>
    <scope>NUCLEOTIDE SEQUENCE [LARGE SCALE GENOMIC DNA]</scope>
    <source>
        <strain evidence="2 3">Egypt</strain>
    </source>
</reference>
<proteinExistence type="predicted"/>
<gene>
    <name evidence="2" type="ORF">ECPE_LOCUS17816</name>
</gene>